<accession>A0A6F8T7L0</accession>
<organism evidence="1 2">
    <name type="scientific">Legionella antarctica</name>
    <dbReference type="NCBI Taxonomy" id="2708020"/>
    <lineage>
        <taxon>Bacteria</taxon>
        <taxon>Pseudomonadati</taxon>
        <taxon>Pseudomonadota</taxon>
        <taxon>Gammaproteobacteria</taxon>
        <taxon>Legionellales</taxon>
        <taxon>Legionellaceae</taxon>
        <taxon>Legionella</taxon>
    </lineage>
</organism>
<evidence type="ECO:0000313" key="1">
    <source>
        <dbReference type="EMBL" id="BCA96130.1"/>
    </source>
</evidence>
<sequence length="442" mass="50541">MALTEIEAQLTLADERSLIPEILRYYQEILTYLAKKYPPTLEVLLMQQGIRTPDTLSIELTLLLRMDLDLIPGLTEEQVPELIYYTSLFLFNHANADRSVLFFTYSGTEIPAVLNTLAQKYRASIQKDTLSPEQSMKATDVTFSAVLNTQLKEANLDLHPLLLSLICFENCEPLRNLFIMIWEQQGFKVSGNKTTPLKPSPNKFLLGESYYRGPSLLPFKISKHDLILLEKLIVLSQEVLSSKASKTSSPDQLLTVRKLLAAQRQGTPFFTPGPEITANRVEFDALKKQIEDPVLRKSLFIYTMAEFFPVKQINFSAITSFFIEHNSALTNPSLPTFQQLQQLFEVINKADALETVTLELEKTGLFIKLNSFNTLGSQIEGLNKSINKINTIMESFTQTPGNEEFELRMRWFETQKRIHTQWKEKASTQLEAWENIHNSFMP</sequence>
<dbReference type="Proteomes" id="UP000502894">
    <property type="component" value="Chromosome"/>
</dbReference>
<dbReference type="EMBL" id="AP022839">
    <property type="protein sequence ID" value="BCA96130.1"/>
    <property type="molecule type" value="Genomic_DNA"/>
</dbReference>
<dbReference type="AlphaFoldDB" id="A0A6F8T7L0"/>
<gene>
    <name evidence="1" type="ORF">TUM19329_24910</name>
</gene>
<proteinExistence type="predicted"/>
<protein>
    <submittedName>
        <fullName evidence="1">Uncharacterized protein</fullName>
    </submittedName>
</protein>
<dbReference type="KEGG" id="lant:TUM19329_24910"/>
<name>A0A6F8T7L0_9GAMM</name>
<keyword evidence="2" id="KW-1185">Reference proteome</keyword>
<evidence type="ECO:0000313" key="2">
    <source>
        <dbReference type="Proteomes" id="UP000502894"/>
    </source>
</evidence>
<reference evidence="1" key="1">
    <citation type="journal article" date="2020" name="Microbiol. Resour. Announc.">
        <title>Complete Genome Sequence of Novel Psychrotolerant Legionella Strain TUM19329, Isolated from Antarctic Lake Sediment.</title>
        <authorList>
            <person name="Shimada S."/>
            <person name="Nakai R."/>
            <person name="Aoki K."/>
            <person name="Shimoeda N."/>
            <person name="Ohno G."/>
            <person name="Miyazaki Y."/>
            <person name="Kudoh S."/>
            <person name="Imura S."/>
            <person name="Watanabe K."/>
            <person name="Ishii Y."/>
            <person name="Tateda K."/>
        </authorList>
    </citation>
    <scope>NUCLEOTIDE SEQUENCE [LARGE SCALE GENOMIC DNA]</scope>
    <source>
        <strain evidence="1">TUM19329</strain>
    </source>
</reference>
<dbReference type="RefSeq" id="WP_226905467.1">
    <property type="nucleotide sequence ID" value="NZ_AP022839.1"/>
</dbReference>